<evidence type="ECO:0000313" key="1">
    <source>
        <dbReference type="EMBL" id="KRX49166.1"/>
    </source>
</evidence>
<name>A0A0V0UCP9_9BILA</name>
<organism evidence="1 2">
    <name type="scientific">Trichinella murrelli</name>
    <dbReference type="NCBI Taxonomy" id="144512"/>
    <lineage>
        <taxon>Eukaryota</taxon>
        <taxon>Metazoa</taxon>
        <taxon>Ecdysozoa</taxon>
        <taxon>Nematoda</taxon>
        <taxon>Enoplea</taxon>
        <taxon>Dorylaimia</taxon>
        <taxon>Trichinellida</taxon>
        <taxon>Trichinellidae</taxon>
        <taxon>Trichinella</taxon>
    </lineage>
</organism>
<gene>
    <name evidence="1" type="ORF">T05_5893</name>
</gene>
<proteinExistence type="predicted"/>
<sequence length="110" mass="12546">MATITERRISQKYDDVNRSRTFQAAAELSGCVLQNIRPKWHQLITIKIHTAIQHNYFYPKRLQLLYSVPQVLLGLDPTTANVLQCAEATNGYYPYPHKVLPINDTAMAST</sequence>
<accession>A0A0V0UCP9</accession>
<evidence type="ECO:0000313" key="2">
    <source>
        <dbReference type="Proteomes" id="UP000055048"/>
    </source>
</evidence>
<dbReference type="EMBL" id="JYDJ01000019">
    <property type="protein sequence ID" value="KRX49166.1"/>
    <property type="molecule type" value="Genomic_DNA"/>
</dbReference>
<keyword evidence="2" id="KW-1185">Reference proteome</keyword>
<dbReference type="AlphaFoldDB" id="A0A0V0UCP9"/>
<reference evidence="1 2" key="1">
    <citation type="submission" date="2015-01" db="EMBL/GenBank/DDBJ databases">
        <title>Evolution of Trichinella species and genotypes.</title>
        <authorList>
            <person name="Korhonen P.K."/>
            <person name="Edoardo P."/>
            <person name="Giuseppe L.R."/>
            <person name="Gasser R.B."/>
        </authorList>
    </citation>
    <scope>NUCLEOTIDE SEQUENCE [LARGE SCALE GENOMIC DNA]</scope>
    <source>
        <strain evidence="1">ISS417</strain>
    </source>
</reference>
<comment type="caution">
    <text evidence="1">The sequence shown here is derived from an EMBL/GenBank/DDBJ whole genome shotgun (WGS) entry which is preliminary data.</text>
</comment>
<protein>
    <submittedName>
        <fullName evidence="1">Uncharacterized protein</fullName>
    </submittedName>
</protein>
<dbReference type="Proteomes" id="UP000055048">
    <property type="component" value="Unassembled WGS sequence"/>
</dbReference>